<dbReference type="InterPro" id="IPR050708">
    <property type="entry name" value="T6SS_VgrG/RHS"/>
</dbReference>
<accession>A0AAE6ZKD8</accession>
<dbReference type="PANTHER" id="PTHR32305">
    <property type="match status" value="1"/>
</dbReference>
<dbReference type="NCBIfam" id="TIGR03696">
    <property type="entry name" value="Rhs_assc_core"/>
    <property type="match status" value="1"/>
</dbReference>
<dbReference type="InterPro" id="IPR022385">
    <property type="entry name" value="Rhs_assc_core"/>
</dbReference>
<evidence type="ECO:0000313" key="2">
    <source>
        <dbReference type="Proteomes" id="UP000502421"/>
    </source>
</evidence>
<dbReference type="Proteomes" id="UP000502421">
    <property type="component" value="Chromosome"/>
</dbReference>
<dbReference type="AlphaFoldDB" id="A0AAE6ZKD8"/>
<dbReference type="EMBL" id="CP051205">
    <property type="protein sequence ID" value="QJB33340.1"/>
    <property type="molecule type" value="Genomic_DNA"/>
</dbReference>
<protein>
    <submittedName>
        <fullName evidence="1">RHS repeat-associated core domain-containing protein</fullName>
    </submittedName>
</protein>
<dbReference type="RefSeq" id="WP_168806445.1">
    <property type="nucleotide sequence ID" value="NZ_CP051205.1"/>
</dbReference>
<dbReference type="Gene3D" id="2.180.10.10">
    <property type="entry name" value="RHS repeat-associated core"/>
    <property type="match status" value="1"/>
</dbReference>
<sequence>MLISSKHFTPVWIGKIDIYGQVQSSQADKSFEPFRYAGQYKDAETGLAYNRFRYYDASTGLYISQDPLGPEGENLNFYTSVRDSKEIEVILLNL</sequence>
<name>A0AAE6ZKD8_9BACT</name>
<dbReference type="PANTHER" id="PTHR32305:SF15">
    <property type="entry name" value="PROTEIN RHSA-RELATED"/>
    <property type="match status" value="1"/>
</dbReference>
<organism evidence="1 2">
    <name type="scientific">Chitinophaga oryzae</name>
    <dbReference type="NCBI Taxonomy" id="2725414"/>
    <lineage>
        <taxon>Bacteria</taxon>
        <taxon>Pseudomonadati</taxon>
        <taxon>Bacteroidota</taxon>
        <taxon>Chitinophagia</taxon>
        <taxon>Chitinophagales</taxon>
        <taxon>Chitinophagaceae</taxon>
        <taxon>Chitinophaga</taxon>
    </lineage>
</organism>
<evidence type="ECO:0000313" key="1">
    <source>
        <dbReference type="EMBL" id="QJB33340.1"/>
    </source>
</evidence>
<reference evidence="2" key="1">
    <citation type="submission" date="2020-04" db="EMBL/GenBank/DDBJ databases">
        <authorList>
            <person name="Kittiwongwattana C."/>
        </authorList>
    </citation>
    <scope>NUCLEOTIDE SEQUENCE [LARGE SCALE GENOMIC DNA]</scope>
    <source>
        <strain evidence="2">1310</strain>
    </source>
</reference>
<dbReference type="PRINTS" id="PR00394">
    <property type="entry name" value="RHSPROTEIN"/>
</dbReference>
<proteinExistence type="predicted"/>
<dbReference type="KEGG" id="coy:HF329_19280"/>
<gene>
    <name evidence="1" type="ORF">HF329_19280</name>
</gene>